<feature type="region of interest" description="Disordered" evidence="7">
    <location>
        <begin position="384"/>
        <end position="433"/>
    </location>
</feature>
<dbReference type="InterPro" id="IPR053793">
    <property type="entry name" value="PB1-like"/>
</dbReference>
<dbReference type="InterPro" id="IPR000270">
    <property type="entry name" value="PB1_dom"/>
</dbReference>
<dbReference type="Gene3D" id="1.25.40.10">
    <property type="entry name" value="Tetratricopeptide repeat domain"/>
    <property type="match status" value="1"/>
</dbReference>
<reference evidence="9 10" key="1">
    <citation type="submission" date="2016-06" db="EMBL/GenBank/DDBJ databases">
        <title>Evolution of pathogenesis and genome organization in the Tremellales.</title>
        <authorList>
            <person name="Cuomo C."/>
            <person name="Litvintseva A."/>
            <person name="Heitman J."/>
            <person name="Chen Y."/>
            <person name="Sun S."/>
            <person name="Springer D."/>
            <person name="Dromer F."/>
            <person name="Young S."/>
            <person name="Zeng Q."/>
            <person name="Chapman S."/>
            <person name="Gujja S."/>
            <person name="Saif S."/>
            <person name="Birren B."/>
        </authorList>
    </citation>
    <scope>NUCLEOTIDE SEQUENCE [LARGE SCALE GENOMIC DNA]</scope>
    <source>
        <strain evidence="9 10">CBS 6039</strain>
    </source>
</reference>
<comment type="subcellular location">
    <subcellularLocation>
        <location evidence="1">Cytoplasm</location>
    </subcellularLocation>
</comment>
<dbReference type="InterPro" id="IPR011990">
    <property type="entry name" value="TPR-like_helical_dom_sf"/>
</dbReference>
<dbReference type="RefSeq" id="XP_018988697.1">
    <property type="nucleotide sequence ID" value="XM_019143034.1"/>
</dbReference>
<evidence type="ECO:0000256" key="3">
    <source>
        <dbReference type="ARBA" id="ARBA00022443"/>
    </source>
</evidence>
<feature type="compositionally biased region" description="Gly residues" evidence="7">
    <location>
        <begin position="275"/>
        <end position="284"/>
    </location>
</feature>
<protein>
    <recommendedName>
        <fullName evidence="8">PB1 domain-containing protein</fullName>
    </recommendedName>
</protein>
<evidence type="ECO:0000256" key="4">
    <source>
        <dbReference type="ARBA" id="ARBA00022490"/>
    </source>
</evidence>
<evidence type="ECO:0000259" key="8">
    <source>
        <dbReference type="PROSITE" id="PS51745"/>
    </source>
</evidence>
<keyword evidence="5" id="KW-0677">Repeat</keyword>
<dbReference type="Gene3D" id="3.10.20.90">
    <property type="entry name" value="Phosphatidylinositol 3-kinase Catalytic Subunit, Chain A, domain 1"/>
    <property type="match status" value="1"/>
</dbReference>
<dbReference type="GeneID" id="30159501"/>
<dbReference type="SUPFAM" id="SSF48452">
    <property type="entry name" value="TPR-like"/>
    <property type="match status" value="1"/>
</dbReference>
<feature type="compositionally biased region" description="Polar residues" evidence="7">
    <location>
        <begin position="252"/>
        <end position="263"/>
    </location>
</feature>
<evidence type="ECO:0000256" key="1">
    <source>
        <dbReference type="ARBA" id="ARBA00004496"/>
    </source>
</evidence>
<dbReference type="EMBL" id="AWGJ01000014">
    <property type="protein sequence ID" value="ODN72756.1"/>
    <property type="molecule type" value="Genomic_DNA"/>
</dbReference>
<evidence type="ECO:0000256" key="5">
    <source>
        <dbReference type="ARBA" id="ARBA00022737"/>
    </source>
</evidence>
<dbReference type="SUPFAM" id="SSF54277">
    <property type="entry name" value="CAD &amp; PB1 domains"/>
    <property type="match status" value="1"/>
</dbReference>
<feature type="compositionally biased region" description="Polar residues" evidence="7">
    <location>
        <begin position="336"/>
        <end position="346"/>
    </location>
</feature>
<dbReference type="Pfam" id="PF00564">
    <property type="entry name" value="PB1"/>
    <property type="match status" value="1"/>
</dbReference>
<dbReference type="PROSITE" id="PS51745">
    <property type="entry name" value="PB1"/>
    <property type="match status" value="1"/>
</dbReference>
<dbReference type="GO" id="GO:0005737">
    <property type="term" value="C:cytoplasm"/>
    <property type="evidence" value="ECO:0007669"/>
    <property type="project" value="UniProtKB-SubCell"/>
</dbReference>
<evidence type="ECO:0000313" key="10">
    <source>
        <dbReference type="Proteomes" id="UP000094065"/>
    </source>
</evidence>
<proteinExistence type="inferred from homology"/>
<keyword evidence="4" id="KW-0963">Cytoplasm</keyword>
<dbReference type="Proteomes" id="UP000094065">
    <property type="component" value="Unassembled WGS sequence"/>
</dbReference>
<evidence type="ECO:0000313" key="9">
    <source>
        <dbReference type="EMBL" id="ODN72756.1"/>
    </source>
</evidence>
<feature type="compositionally biased region" description="Low complexity" evidence="7">
    <location>
        <begin position="314"/>
        <end position="335"/>
    </location>
</feature>
<feature type="domain" description="PB1" evidence="8">
    <location>
        <begin position="447"/>
        <end position="533"/>
    </location>
</feature>
<keyword evidence="10" id="KW-1185">Reference proteome</keyword>
<feature type="region of interest" description="Disordered" evidence="7">
    <location>
        <begin position="221"/>
        <end position="346"/>
    </location>
</feature>
<evidence type="ECO:0000256" key="7">
    <source>
        <dbReference type="SAM" id="MobiDB-lite"/>
    </source>
</evidence>
<gene>
    <name evidence="9" type="ORF">L202_08192</name>
</gene>
<evidence type="ECO:0000256" key="2">
    <source>
        <dbReference type="ARBA" id="ARBA00008051"/>
    </source>
</evidence>
<organism evidence="9 10">
    <name type="scientific">Cryptococcus amylolentus CBS 6039</name>
    <dbReference type="NCBI Taxonomy" id="1295533"/>
    <lineage>
        <taxon>Eukaryota</taxon>
        <taxon>Fungi</taxon>
        <taxon>Dikarya</taxon>
        <taxon>Basidiomycota</taxon>
        <taxon>Agaricomycotina</taxon>
        <taxon>Tremellomycetes</taxon>
        <taxon>Tremellales</taxon>
        <taxon>Cryptococcaceae</taxon>
        <taxon>Cryptococcus</taxon>
    </lineage>
</organism>
<keyword evidence="3" id="KW-0728">SH3 domain</keyword>
<accession>A0A1E3HAG5</accession>
<comment type="caution">
    <text evidence="9">The sequence shown here is derived from an EMBL/GenBank/DDBJ whole genome shotgun (WGS) entry which is preliminary data.</text>
</comment>
<comment type="similarity">
    <text evidence="2">Belongs to the NCF2/NOXA1 family.</text>
</comment>
<dbReference type="PANTHER" id="PTHR15175">
    <property type="entry name" value="NEUTROPHIL CYTOSOLIC FACTOR 2, NEUTROPHIL NADPH OXIDASE FACTOR 2"/>
    <property type="match status" value="1"/>
</dbReference>
<dbReference type="OrthoDB" id="9450131at2759"/>
<sequence length="533" mass="57830">MSLKAELTTWAAALKAYEADDMESALLNFEQISDTSKINWNMGIILATIGRHEEAIDRFYEATSLDMYMTVGYHQAGVSNFMLGQYEAAQKDFEDALLYLRGNQTIDYTQLGLAFRLHSCEVLFNCGLSKIYLGQFDSGMADLREAAGCKQTADHGVIDDAIRDQGRDYNVFSVPVGVLFRPSANKLKNLETRDYMGKAILVAASDASDAYTTFTGITRLQRGQTPSGAPLEPGTALGRSASVSQAAPMATPVQTRMARSNTVAVPRQTEPLTMGGMGGGGPKPGLGRSATQTRPTVKIPNESAPTIPLPAPLRQPSFDSSSSSSPQSVPEPLLQTPQQERPSNSLRVTELYDDYYKSPGAFDDDIPPDLPPIGGKKIEQWAKGTPFGASPTVPLSRKGSASASSARAPPSAFQRGPSLRRMPSIAGTESSYRDDASEVSSFYDMVKIRVKVHYRNLKRGMSVSPEQTLEDFMRALEAKFPEMSGGGGVQVRFKDEDGDELSMQDEGDFEAAVDVARVLAKGRAEGKLEIWVE</sequence>
<dbReference type="PANTHER" id="PTHR15175:SF0">
    <property type="entry name" value="SH3 DOMAIN-CONTAINING PROTEIN C23A1.17"/>
    <property type="match status" value="1"/>
</dbReference>
<name>A0A1E3HAG5_9TREE</name>
<feature type="compositionally biased region" description="Low complexity" evidence="7">
    <location>
        <begin position="400"/>
        <end position="412"/>
    </location>
</feature>
<dbReference type="STRING" id="1295533.A0A1E3HAG5"/>
<dbReference type="AlphaFoldDB" id="A0A1E3HAG5"/>
<dbReference type="InterPro" id="IPR051864">
    <property type="entry name" value="NCF2_NOXA1"/>
</dbReference>
<keyword evidence="6" id="KW-0802">TPR repeat</keyword>
<evidence type="ECO:0000256" key="6">
    <source>
        <dbReference type="ARBA" id="ARBA00022803"/>
    </source>
</evidence>
<dbReference type="FunFam" id="1.25.40.10:FF:000017">
    <property type="entry name" value="NADPH oxidase regulator NoxR"/>
    <property type="match status" value="1"/>
</dbReference>
<dbReference type="SMART" id="SM00666">
    <property type="entry name" value="PB1"/>
    <property type="match status" value="1"/>
</dbReference>